<dbReference type="GeneID" id="19332753"/>
<dbReference type="Proteomes" id="UP000016932">
    <property type="component" value="Unassembled WGS sequence"/>
</dbReference>
<organism evidence="1 2">
    <name type="scientific">Pseudocercospora fijiensis (strain CIRAD86)</name>
    <name type="common">Black leaf streak disease fungus</name>
    <name type="synonym">Mycosphaerella fijiensis</name>
    <dbReference type="NCBI Taxonomy" id="383855"/>
    <lineage>
        <taxon>Eukaryota</taxon>
        <taxon>Fungi</taxon>
        <taxon>Dikarya</taxon>
        <taxon>Ascomycota</taxon>
        <taxon>Pezizomycotina</taxon>
        <taxon>Dothideomycetes</taxon>
        <taxon>Dothideomycetidae</taxon>
        <taxon>Mycosphaerellales</taxon>
        <taxon>Mycosphaerellaceae</taxon>
        <taxon>Pseudocercospora</taxon>
    </lineage>
</organism>
<sequence>MRPLPPAEKPSSVHGNGKCCISTRQGSNASAPGTGIATVTGQRAGCSNASVQSARHWTSSGDAAPSITNLDCSHLIPYAFQLVSFTMTFITYYDASLGEPTQHLSSKTSYYCWINDGRTRPCRIYSAASSFAPDLEVLALSVPMEAAFLDANHVWWGNMPGHCIGHRPRATRGRHSWYQRWSVHGLHYIHHLRSTLIIPTPMLLAHAKPRHKRRTELHKSNVAAISLPNALLTRPGHRPLESEYLQARDWRKRRSPNDIRMANIFGGALSADSDYTTPKRDSARLESRSDNCDTNWPNAACDADCYEAEPRLGQQDHDEARLRRAGAGGESGHLAPIASAPTKRLSRLLPAETPKRLIMFLDDILIHMLWNMSIQCRSVAEAEVWFHFLTTSRKLYMTYRGFLGVFALGRRHGPDETSMHRIADQS</sequence>
<gene>
    <name evidence="1" type="ORF">MYCFIDRAFT_172134</name>
</gene>
<evidence type="ECO:0000313" key="1">
    <source>
        <dbReference type="EMBL" id="EME86365.1"/>
    </source>
</evidence>
<proteinExistence type="predicted"/>
<name>M2Z988_PSEFD</name>
<keyword evidence="2" id="KW-1185">Reference proteome</keyword>
<evidence type="ECO:0000313" key="2">
    <source>
        <dbReference type="Proteomes" id="UP000016932"/>
    </source>
</evidence>
<dbReference type="AlphaFoldDB" id="M2Z988"/>
<dbReference type="KEGG" id="pfj:MYCFIDRAFT_172134"/>
<protein>
    <submittedName>
        <fullName evidence="1">Uncharacterized protein</fullName>
    </submittedName>
</protein>
<accession>M2Z988</accession>
<dbReference type="RefSeq" id="XP_007923666.1">
    <property type="nucleotide sequence ID" value="XM_007925475.1"/>
</dbReference>
<reference evidence="1 2" key="1">
    <citation type="journal article" date="2012" name="PLoS Pathog.">
        <title>Diverse lifestyles and strategies of plant pathogenesis encoded in the genomes of eighteen Dothideomycetes fungi.</title>
        <authorList>
            <person name="Ohm R.A."/>
            <person name="Feau N."/>
            <person name="Henrissat B."/>
            <person name="Schoch C.L."/>
            <person name="Horwitz B.A."/>
            <person name="Barry K.W."/>
            <person name="Condon B.J."/>
            <person name="Copeland A.C."/>
            <person name="Dhillon B."/>
            <person name="Glaser F."/>
            <person name="Hesse C.N."/>
            <person name="Kosti I."/>
            <person name="LaButti K."/>
            <person name="Lindquist E.A."/>
            <person name="Lucas S."/>
            <person name="Salamov A.A."/>
            <person name="Bradshaw R.E."/>
            <person name="Ciuffetti L."/>
            <person name="Hamelin R.C."/>
            <person name="Kema G.H.J."/>
            <person name="Lawrence C."/>
            <person name="Scott J.A."/>
            <person name="Spatafora J.W."/>
            <person name="Turgeon B.G."/>
            <person name="de Wit P.J.G.M."/>
            <person name="Zhong S."/>
            <person name="Goodwin S.B."/>
            <person name="Grigoriev I.V."/>
        </authorList>
    </citation>
    <scope>NUCLEOTIDE SEQUENCE [LARGE SCALE GENOMIC DNA]</scope>
    <source>
        <strain evidence="1 2">CIRAD86</strain>
    </source>
</reference>
<dbReference type="VEuPathDB" id="FungiDB:MYCFIDRAFT_172134"/>
<dbReference type="HOGENOM" id="CLU_644238_0_0_1"/>
<dbReference type="EMBL" id="KB446556">
    <property type="protein sequence ID" value="EME86365.1"/>
    <property type="molecule type" value="Genomic_DNA"/>
</dbReference>